<evidence type="ECO:0000313" key="1">
    <source>
        <dbReference type="EMBL" id="OGE38507.1"/>
    </source>
</evidence>
<comment type="caution">
    <text evidence="1">The sequence shown here is derived from an EMBL/GenBank/DDBJ whole genome shotgun (WGS) entry which is preliminary data.</text>
</comment>
<evidence type="ECO:0000313" key="2">
    <source>
        <dbReference type="Proteomes" id="UP000176527"/>
    </source>
</evidence>
<name>A0A1F5KC43_9BACT</name>
<protein>
    <submittedName>
        <fullName evidence="1">Uncharacterized protein</fullName>
    </submittedName>
</protein>
<dbReference type="Proteomes" id="UP000176527">
    <property type="component" value="Unassembled WGS sequence"/>
</dbReference>
<reference evidence="1 2" key="1">
    <citation type="journal article" date="2016" name="Nat. Commun.">
        <title>Thousands of microbial genomes shed light on interconnected biogeochemical processes in an aquifer system.</title>
        <authorList>
            <person name="Anantharaman K."/>
            <person name="Brown C.T."/>
            <person name="Hug L.A."/>
            <person name="Sharon I."/>
            <person name="Castelle C.J."/>
            <person name="Probst A.J."/>
            <person name="Thomas B.C."/>
            <person name="Singh A."/>
            <person name="Wilkins M.J."/>
            <person name="Karaoz U."/>
            <person name="Brodie E.L."/>
            <person name="Williams K.H."/>
            <person name="Hubbard S.S."/>
            <person name="Banfield J.F."/>
        </authorList>
    </citation>
    <scope>NUCLEOTIDE SEQUENCE [LARGE SCALE GENOMIC DNA]</scope>
</reference>
<organism evidence="1 2">
    <name type="scientific">Candidatus Daviesbacteria bacterium RIFCSPHIGHO2_12_FULL_37_11</name>
    <dbReference type="NCBI Taxonomy" id="1797777"/>
    <lineage>
        <taxon>Bacteria</taxon>
        <taxon>Candidatus Daviesiibacteriota</taxon>
    </lineage>
</organism>
<accession>A0A1F5KC43</accession>
<dbReference type="AlphaFoldDB" id="A0A1F5KC43"/>
<dbReference type="EMBL" id="MFDE01000019">
    <property type="protein sequence ID" value="OGE38507.1"/>
    <property type="molecule type" value="Genomic_DNA"/>
</dbReference>
<sequence length="308" mass="34976">MVEAETTALAVIDQSPSKSLVLALTDFRNLVVNPQAVGILLVHPEAIQTAMALAYYRSDLIDVDPKARLGSELKDIREKFPTVINHLTHDVLIDALSEFPSMSWRLEMEKRALAELPEEVREKVTDSELILKLLIEDGGNRNLNMDDYRIIWTSHRFFGELSQGLTDPKTVMLPREEFESFTEIGQRLLITKRMFEVNTQLIDLDYSVKREDSDDYSGIISQMAMLSRIAGTLTASGNPELIKRAKKCKNDLSHLYDTAFMRHPERIPDLKRRFPTFVGIADFKWVEHPGGPDLSRAEQINSRYGGNG</sequence>
<proteinExistence type="predicted"/>
<gene>
    <name evidence="1" type="ORF">A3F00_05510</name>
</gene>